<dbReference type="GO" id="GO:0005829">
    <property type="term" value="C:cytosol"/>
    <property type="evidence" value="ECO:0007669"/>
    <property type="project" value="TreeGrafter"/>
</dbReference>
<evidence type="ECO:0000256" key="8">
    <source>
        <dbReference type="HAMAP-Rule" id="MF_00197"/>
    </source>
</evidence>
<feature type="binding site" evidence="8">
    <location>
        <position position="162"/>
    </location>
    <ligand>
        <name>substrate</name>
    </ligand>
</feature>
<feature type="binding site" evidence="8">
    <location>
        <position position="11"/>
    </location>
    <ligand>
        <name>substrate</name>
    </ligand>
</feature>
<reference evidence="10" key="2">
    <citation type="journal article" date="2021" name="PeerJ">
        <title>Extensive microbial diversity within the chicken gut microbiome revealed by metagenomics and culture.</title>
        <authorList>
            <person name="Gilroy R."/>
            <person name="Ravi A."/>
            <person name="Getino M."/>
            <person name="Pursley I."/>
            <person name="Horton D.L."/>
            <person name="Alikhan N.F."/>
            <person name="Baker D."/>
            <person name="Gharbi K."/>
            <person name="Hall N."/>
            <person name="Watson M."/>
            <person name="Adriaenssens E.M."/>
            <person name="Foster-Nyarko E."/>
            <person name="Jarju S."/>
            <person name="Secka A."/>
            <person name="Antonio M."/>
            <person name="Oren A."/>
            <person name="Chaudhuri R.R."/>
            <person name="La Ragione R."/>
            <person name="Hildebrand F."/>
            <person name="Pallen M.J."/>
        </authorList>
    </citation>
    <scope>NUCLEOTIDE SEQUENCE</scope>
    <source>
        <strain evidence="10">ChiHjej10B9-9673</strain>
    </source>
</reference>
<comment type="similarity">
    <text evidence="2 8">Belongs to the diaminopimelate epimerase family.</text>
</comment>
<comment type="catalytic activity">
    <reaction evidence="7 8">
        <text>(2S,6S)-2,6-diaminopimelate = meso-2,6-diaminopimelate</text>
        <dbReference type="Rhea" id="RHEA:15393"/>
        <dbReference type="ChEBI" id="CHEBI:57609"/>
        <dbReference type="ChEBI" id="CHEBI:57791"/>
        <dbReference type="EC" id="5.1.1.7"/>
    </reaction>
</comment>
<dbReference type="Proteomes" id="UP000824001">
    <property type="component" value="Unassembled WGS sequence"/>
</dbReference>
<feature type="binding site" evidence="8">
    <location>
        <position position="195"/>
    </location>
    <ligand>
        <name>substrate</name>
    </ligand>
</feature>
<name>A0A9D1JUE0_9FIRM</name>
<keyword evidence="6 8" id="KW-0413">Isomerase</keyword>
<feature type="active site" description="Proton donor" evidence="8">
    <location>
        <position position="73"/>
    </location>
</feature>
<evidence type="ECO:0000256" key="1">
    <source>
        <dbReference type="ARBA" id="ARBA00005196"/>
    </source>
</evidence>
<keyword evidence="8" id="KW-0963">Cytoplasm</keyword>
<feature type="site" description="Could be important to modulate the pK values of the two catalytic cysteine residues" evidence="8">
    <location>
        <position position="213"/>
    </location>
</feature>
<dbReference type="PANTHER" id="PTHR31689">
    <property type="entry name" value="DIAMINOPIMELATE EPIMERASE, CHLOROPLASTIC"/>
    <property type="match status" value="1"/>
</dbReference>
<feature type="binding site" evidence="8">
    <location>
        <begin position="213"/>
        <end position="214"/>
    </location>
    <ligand>
        <name>substrate</name>
    </ligand>
</feature>
<feature type="binding site" evidence="8">
    <location>
        <position position="64"/>
    </location>
    <ligand>
        <name>substrate</name>
    </ligand>
</feature>
<reference evidence="10" key="1">
    <citation type="submission" date="2020-10" db="EMBL/GenBank/DDBJ databases">
        <authorList>
            <person name="Gilroy R."/>
        </authorList>
    </citation>
    <scope>NUCLEOTIDE SEQUENCE</scope>
    <source>
        <strain evidence="10">ChiHjej10B9-9673</strain>
    </source>
</reference>
<evidence type="ECO:0000256" key="2">
    <source>
        <dbReference type="ARBA" id="ARBA00010219"/>
    </source>
</evidence>
<organism evidence="10 11">
    <name type="scientific">Candidatus Scatomorpha merdipullorum</name>
    <dbReference type="NCBI Taxonomy" id="2840927"/>
    <lineage>
        <taxon>Bacteria</taxon>
        <taxon>Bacillati</taxon>
        <taxon>Bacillota</taxon>
        <taxon>Clostridia</taxon>
        <taxon>Eubacteriales</taxon>
        <taxon>Candidatus Scatomorpha</taxon>
    </lineage>
</organism>
<evidence type="ECO:0000313" key="11">
    <source>
        <dbReference type="Proteomes" id="UP000824001"/>
    </source>
</evidence>
<feature type="active site" evidence="9">
    <location>
        <position position="73"/>
    </location>
</feature>
<feature type="active site" description="Proton acceptor" evidence="8">
    <location>
        <position position="222"/>
    </location>
</feature>
<dbReference type="GO" id="GO:0008837">
    <property type="term" value="F:diaminopimelate epimerase activity"/>
    <property type="evidence" value="ECO:0007669"/>
    <property type="project" value="UniProtKB-UniRule"/>
</dbReference>
<feature type="binding site" evidence="8">
    <location>
        <begin position="74"/>
        <end position="75"/>
    </location>
    <ligand>
        <name>substrate</name>
    </ligand>
</feature>
<comment type="subcellular location">
    <subcellularLocation>
        <location evidence="8">Cytoplasm</location>
    </subcellularLocation>
</comment>
<dbReference type="PROSITE" id="PS01326">
    <property type="entry name" value="DAP_EPIMERASE"/>
    <property type="match status" value="1"/>
</dbReference>
<comment type="function">
    <text evidence="8">Catalyzes the stereoinversion of LL-2,6-diaminopimelate (L,L-DAP) to meso-diaminopimelate (meso-DAP), a precursor of L-lysine and an essential component of the bacterial peptidoglycan.</text>
</comment>
<gene>
    <name evidence="8" type="primary">dapF</name>
    <name evidence="10" type="ORF">IAC18_00605</name>
</gene>
<dbReference type="NCBIfam" id="TIGR00652">
    <property type="entry name" value="DapF"/>
    <property type="match status" value="1"/>
</dbReference>
<keyword evidence="5 8" id="KW-0457">Lysine biosynthesis</keyword>
<comment type="pathway">
    <text evidence="1 8">Amino-acid biosynthesis; L-lysine biosynthesis via DAP pathway; DL-2,6-diaminopimelate from LL-2,6-diaminopimelate: step 1/1.</text>
</comment>
<evidence type="ECO:0000256" key="4">
    <source>
        <dbReference type="ARBA" id="ARBA00022605"/>
    </source>
</evidence>
<dbReference type="PANTHER" id="PTHR31689:SF0">
    <property type="entry name" value="DIAMINOPIMELATE EPIMERASE"/>
    <property type="match status" value="1"/>
</dbReference>
<dbReference type="InterPro" id="IPR001653">
    <property type="entry name" value="DAP_epimerase_DapF"/>
</dbReference>
<protein>
    <recommendedName>
        <fullName evidence="3 8">Diaminopimelate epimerase</fullName>
        <shortName evidence="8">DAP epimerase</shortName>
        <ecNumber evidence="3 8">5.1.1.7</ecNumber>
    </recommendedName>
    <alternativeName>
        <fullName evidence="8">PLP-independent amino acid racemase</fullName>
    </alternativeName>
</protein>
<proteinExistence type="inferred from homology"/>
<comment type="caution">
    <text evidence="8">Lacks conserved residue(s) required for the propagation of feature annotation.</text>
</comment>
<accession>A0A9D1JUE0</accession>
<evidence type="ECO:0000256" key="9">
    <source>
        <dbReference type="PROSITE-ProRule" id="PRU10125"/>
    </source>
</evidence>
<dbReference type="Pfam" id="PF01678">
    <property type="entry name" value="DAP_epimerase"/>
    <property type="match status" value="2"/>
</dbReference>
<dbReference type="HAMAP" id="MF_00197">
    <property type="entry name" value="DAP_epimerase"/>
    <property type="match status" value="1"/>
</dbReference>
<evidence type="ECO:0000256" key="7">
    <source>
        <dbReference type="ARBA" id="ARBA00051712"/>
    </source>
</evidence>
<evidence type="ECO:0000256" key="6">
    <source>
        <dbReference type="ARBA" id="ARBA00023235"/>
    </source>
</evidence>
<evidence type="ECO:0000313" key="10">
    <source>
        <dbReference type="EMBL" id="HIS66037.1"/>
    </source>
</evidence>
<comment type="subunit">
    <text evidence="8">Homodimer.</text>
</comment>
<evidence type="ECO:0000256" key="5">
    <source>
        <dbReference type="ARBA" id="ARBA00023154"/>
    </source>
</evidence>
<evidence type="ECO:0000256" key="3">
    <source>
        <dbReference type="ARBA" id="ARBA00013080"/>
    </source>
</evidence>
<sequence length="279" mass="30490">MKFTKMQGCGNDYIYVNCFAEDLPEGERPAFSRKVSDRHFGAGSDGLICICPSDKADFLMDMYNADGSRAEMCGNGIRCVAKYVFERGMTDKTVIDVETGAGVKTLWLNVDDGKVESVRVCMGTPEFEPAKIPVDASGSAFIDQPVEVGGNVWNVTALSVGNPHAVVFVDDVDWLDLPNLGPLFENHPLFPERVNTEFVQVVDRNTLKMRVWERGSGETMACGTGSTAALAAAVVNGRCENSARLILRGGELLIEWDRDKNLIYMTGPAVTVYDGELKI</sequence>
<dbReference type="InterPro" id="IPR018510">
    <property type="entry name" value="DAP_epimerase_AS"/>
</dbReference>
<comment type="caution">
    <text evidence="10">The sequence shown here is derived from an EMBL/GenBank/DDBJ whole genome shotgun (WGS) entry which is preliminary data.</text>
</comment>
<dbReference type="EC" id="5.1.1.7" evidence="3 8"/>
<dbReference type="AlphaFoldDB" id="A0A9D1JUE0"/>
<keyword evidence="4 8" id="KW-0028">Amino-acid biosynthesis</keyword>
<dbReference type="Gene3D" id="3.10.310.10">
    <property type="entry name" value="Diaminopimelate Epimerase, Chain A, domain 1"/>
    <property type="match status" value="2"/>
</dbReference>
<dbReference type="GO" id="GO:0009089">
    <property type="term" value="P:lysine biosynthetic process via diaminopimelate"/>
    <property type="evidence" value="ECO:0007669"/>
    <property type="project" value="UniProtKB-UniRule"/>
</dbReference>
<dbReference type="EMBL" id="DVJK01000018">
    <property type="protein sequence ID" value="HIS66037.1"/>
    <property type="molecule type" value="Genomic_DNA"/>
</dbReference>
<feature type="site" description="Could be important to modulate the pK values of the two catalytic cysteine residues" evidence="8">
    <location>
        <position position="164"/>
    </location>
</feature>
<dbReference type="SUPFAM" id="SSF54506">
    <property type="entry name" value="Diaminopimelate epimerase-like"/>
    <property type="match status" value="2"/>
</dbReference>
<feature type="binding site" evidence="8">
    <location>
        <begin position="223"/>
        <end position="224"/>
    </location>
    <ligand>
        <name>substrate</name>
    </ligand>
</feature>